<dbReference type="SUPFAM" id="SSF52540">
    <property type="entry name" value="P-loop containing nucleoside triphosphate hydrolases"/>
    <property type="match status" value="1"/>
</dbReference>
<evidence type="ECO:0000259" key="7">
    <source>
        <dbReference type="PROSITE" id="PS50893"/>
    </source>
</evidence>
<evidence type="ECO:0000313" key="8">
    <source>
        <dbReference type="EMBL" id="SIR96621.1"/>
    </source>
</evidence>
<name>A0A1N7F8E5_9RHOB</name>
<dbReference type="RefSeq" id="WP_076531202.1">
    <property type="nucleotide sequence ID" value="NZ_FOAC01000001.1"/>
</dbReference>
<dbReference type="PROSITE" id="PS00211">
    <property type="entry name" value="ABC_TRANSPORTER_1"/>
    <property type="match status" value="1"/>
</dbReference>
<keyword evidence="1" id="KW-0813">Transport</keyword>
<dbReference type="InterPro" id="IPR005895">
    <property type="entry name" value="ABC_transptr_haem_export_CcmA"/>
</dbReference>
<keyword evidence="6" id="KW-0472">Membrane</keyword>
<keyword evidence="5" id="KW-1278">Translocase</keyword>
<dbReference type="InterPro" id="IPR027417">
    <property type="entry name" value="P-loop_NTPase"/>
</dbReference>
<accession>A0A1N7F8E5</accession>
<dbReference type="InterPro" id="IPR017871">
    <property type="entry name" value="ABC_transporter-like_CS"/>
</dbReference>
<dbReference type="GO" id="GO:0022857">
    <property type="term" value="F:transmembrane transporter activity"/>
    <property type="evidence" value="ECO:0007669"/>
    <property type="project" value="InterPro"/>
</dbReference>
<evidence type="ECO:0000256" key="3">
    <source>
        <dbReference type="ARBA" id="ARBA00022748"/>
    </source>
</evidence>
<dbReference type="GO" id="GO:0017004">
    <property type="term" value="P:cytochrome complex assembly"/>
    <property type="evidence" value="ECO:0007669"/>
    <property type="project" value="UniProtKB-KW"/>
</dbReference>
<organism evidence="8 9">
    <name type="scientific">Roseovarius nanhaiticus</name>
    <dbReference type="NCBI Taxonomy" id="573024"/>
    <lineage>
        <taxon>Bacteria</taxon>
        <taxon>Pseudomonadati</taxon>
        <taxon>Pseudomonadota</taxon>
        <taxon>Alphaproteobacteria</taxon>
        <taxon>Rhodobacterales</taxon>
        <taxon>Roseobacteraceae</taxon>
        <taxon>Roseovarius</taxon>
    </lineage>
</organism>
<dbReference type="InterPro" id="IPR003593">
    <property type="entry name" value="AAA+_ATPase"/>
</dbReference>
<feature type="domain" description="ABC transporter" evidence="7">
    <location>
        <begin position="3"/>
        <end position="205"/>
    </location>
</feature>
<dbReference type="PANTHER" id="PTHR43499">
    <property type="entry name" value="ABC TRANSPORTER I FAMILY MEMBER 1"/>
    <property type="match status" value="1"/>
</dbReference>
<dbReference type="PROSITE" id="PS50893">
    <property type="entry name" value="ABC_TRANSPORTER_2"/>
    <property type="match status" value="1"/>
</dbReference>
<keyword evidence="3" id="KW-0201">Cytochrome c-type biogenesis</keyword>
<dbReference type="OrthoDB" id="9800654at2"/>
<dbReference type="EMBL" id="FTNV01000001">
    <property type="protein sequence ID" value="SIR96621.1"/>
    <property type="molecule type" value="Genomic_DNA"/>
</dbReference>
<dbReference type="PANTHER" id="PTHR43499:SF1">
    <property type="entry name" value="ABC TRANSPORTER I FAMILY MEMBER 1"/>
    <property type="match status" value="1"/>
</dbReference>
<dbReference type="SMART" id="SM00382">
    <property type="entry name" value="AAA"/>
    <property type="match status" value="1"/>
</dbReference>
<proteinExistence type="predicted"/>
<keyword evidence="2" id="KW-0547">Nucleotide-binding</keyword>
<keyword evidence="4" id="KW-0067">ATP-binding</keyword>
<dbReference type="Proteomes" id="UP000186019">
    <property type="component" value="Unassembled WGS sequence"/>
</dbReference>
<evidence type="ECO:0000313" key="9">
    <source>
        <dbReference type="Proteomes" id="UP000186019"/>
    </source>
</evidence>
<keyword evidence="9" id="KW-1185">Reference proteome</keyword>
<gene>
    <name evidence="8" type="ORF">SAMN05421666_0841</name>
</gene>
<evidence type="ECO:0000256" key="1">
    <source>
        <dbReference type="ARBA" id="ARBA00022448"/>
    </source>
</evidence>
<dbReference type="NCBIfam" id="TIGR01189">
    <property type="entry name" value="ccmA"/>
    <property type="match status" value="1"/>
</dbReference>
<dbReference type="GO" id="GO:0016887">
    <property type="term" value="F:ATP hydrolysis activity"/>
    <property type="evidence" value="ECO:0007669"/>
    <property type="project" value="InterPro"/>
</dbReference>
<dbReference type="STRING" id="573024.SAMN05216208_1294"/>
<dbReference type="Pfam" id="PF00005">
    <property type="entry name" value="ABC_tran"/>
    <property type="match status" value="1"/>
</dbReference>
<evidence type="ECO:0000256" key="2">
    <source>
        <dbReference type="ARBA" id="ARBA00022741"/>
    </source>
</evidence>
<dbReference type="GO" id="GO:0005524">
    <property type="term" value="F:ATP binding"/>
    <property type="evidence" value="ECO:0007669"/>
    <property type="project" value="UniProtKB-KW"/>
</dbReference>
<sequence length="205" mass="21173">MLLKAENLSVTRGGIAVLEGVSLALASGRALVLRGPNGAGKTTLLRTLAGLQPALKGRIEGEEGTLVYAGHADGIKGALTVRENLSFWASIFAGGDVDAAIDAYALAPLADRPAAALSAGQKRRLGLARLIVARRAVWLLDEPTVSLDREATAMFAAVLRAHLAGGGAAIVATHIELGLDEAETLDVAPFKARAAALDDFDEAFL</sequence>
<reference evidence="8 9" key="1">
    <citation type="submission" date="2017-01" db="EMBL/GenBank/DDBJ databases">
        <authorList>
            <person name="Mah S.A."/>
            <person name="Swanson W.J."/>
            <person name="Moy G.W."/>
            <person name="Vacquier V.D."/>
        </authorList>
    </citation>
    <scope>NUCLEOTIDE SEQUENCE [LARGE SCALE GENOMIC DNA]</scope>
    <source>
        <strain evidence="8 9">DSM 29590</strain>
    </source>
</reference>
<dbReference type="AlphaFoldDB" id="A0A1N7F8E5"/>
<protein>
    <submittedName>
        <fullName evidence="8">Heme exporter protein A</fullName>
    </submittedName>
</protein>
<evidence type="ECO:0000256" key="6">
    <source>
        <dbReference type="ARBA" id="ARBA00023136"/>
    </source>
</evidence>
<dbReference type="InterPro" id="IPR003439">
    <property type="entry name" value="ABC_transporter-like_ATP-bd"/>
</dbReference>
<dbReference type="Gene3D" id="3.40.50.300">
    <property type="entry name" value="P-loop containing nucleotide triphosphate hydrolases"/>
    <property type="match status" value="1"/>
</dbReference>
<evidence type="ECO:0000256" key="4">
    <source>
        <dbReference type="ARBA" id="ARBA00022840"/>
    </source>
</evidence>
<evidence type="ECO:0000256" key="5">
    <source>
        <dbReference type="ARBA" id="ARBA00022967"/>
    </source>
</evidence>